<organism evidence="2 3">
    <name type="scientific">Ideonella paludis</name>
    <dbReference type="NCBI Taxonomy" id="1233411"/>
    <lineage>
        <taxon>Bacteria</taxon>
        <taxon>Pseudomonadati</taxon>
        <taxon>Pseudomonadota</taxon>
        <taxon>Betaproteobacteria</taxon>
        <taxon>Burkholderiales</taxon>
        <taxon>Sphaerotilaceae</taxon>
        <taxon>Ideonella</taxon>
    </lineage>
</organism>
<dbReference type="Proteomes" id="UP000672097">
    <property type="component" value="Unassembled WGS sequence"/>
</dbReference>
<dbReference type="EMBL" id="JAGQDG010000007">
    <property type="protein sequence ID" value="MBQ0937066.1"/>
    <property type="molecule type" value="Genomic_DNA"/>
</dbReference>
<dbReference type="RefSeq" id="WP_210810508.1">
    <property type="nucleotide sequence ID" value="NZ_JAGQDG010000007.1"/>
</dbReference>
<accession>A0ABS5E0X9</accession>
<name>A0ABS5E0X9_9BURK</name>
<dbReference type="PROSITE" id="PS51257">
    <property type="entry name" value="PROKAR_LIPOPROTEIN"/>
    <property type="match status" value="1"/>
</dbReference>
<protein>
    <recommendedName>
        <fullName evidence="1">DUF5666 domain-containing protein</fullName>
    </recommendedName>
</protein>
<evidence type="ECO:0000313" key="3">
    <source>
        <dbReference type="Proteomes" id="UP000672097"/>
    </source>
</evidence>
<evidence type="ECO:0000313" key="2">
    <source>
        <dbReference type="EMBL" id="MBQ0937066.1"/>
    </source>
</evidence>
<keyword evidence="3" id="KW-1185">Reference proteome</keyword>
<feature type="domain" description="DUF5666" evidence="1">
    <location>
        <begin position="123"/>
        <end position="186"/>
    </location>
</feature>
<reference evidence="2 3" key="1">
    <citation type="submission" date="2021-04" db="EMBL/GenBank/DDBJ databases">
        <title>The genome sequence of type strain Ideonella paludis KCTC 32238.</title>
        <authorList>
            <person name="Liu Y."/>
        </authorList>
    </citation>
    <scope>NUCLEOTIDE SEQUENCE [LARGE SCALE GENOMIC DNA]</scope>
    <source>
        <strain evidence="2 3">KCTC 32238</strain>
    </source>
</reference>
<feature type="domain" description="DUF5666" evidence="1">
    <location>
        <begin position="269"/>
        <end position="324"/>
    </location>
</feature>
<sequence>MSSTSRPSCSSSRLWAAALGVVFAAALVACGGGGGAEPAGGSTPPVTATGSFTSGAISGFGSIIVNGVRFDDSGAQVYDDDGNRRGSDDLKLGAHVEIEASRIDRTGGSGTATVIRYGSEIVGPVTAVNSAASTFTLLGQTVETTSTTVFDDSLAGGLSALTAGLVVEIHAQWDAARGVYVASRIEDKLNATSYKLRGTVANLDTTARTFSIGGAVLNYGTATSVPTTLANGAWVRVNLQTTPSNGQWVVSNFGNESRSRGDHSEAEIKGIITAWTSATQFSVDGLAVDASSATFREGTAGVVLGARVEVEGAIVNGVMVATKVHLEDHSSRGRGEDYELHGTVSALNTTAKTFSLRGLTVSYSANTTWKDGSESQLANGSRVEVKGDLSSDGATLTASRIEFE</sequence>
<feature type="domain" description="DUF5666" evidence="1">
    <location>
        <begin position="56"/>
        <end position="115"/>
    </location>
</feature>
<dbReference type="Pfam" id="PF18914">
    <property type="entry name" value="DUF5666"/>
    <property type="match status" value="4"/>
</dbReference>
<dbReference type="InterPro" id="IPR043724">
    <property type="entry name" value="DUF5666"/>
</dbReference>
<gene>
    <name evidence="2" type="ORF">KAK11_17195</name>
</gene>
<comment type="caution">
    <text evidence="2">The sequence shown here is derived from an EMBL/GenBank/DDBJ whole genome shotgun (WGS) entry which is preliminary data.</text>
</comment>
<feature type="domain" description="DUF5666" evidence="1">
    <location>
        <begin position="341"/>
        <end position="402"/>
    </location>
</feature>
<proteinExistence type="predicted"/>
<evidence type="ECO:0000259" key="1">
    <source>
        <dbReference type="Pfam" id="PF18914"/>
    </source>
</evidence>